<dbReference type="RefSeq" id="WP_202655410.1">
    <property type="nucleotide sequence ID" value="NZ_JAESWB010000278.1"/>
</dbReference>
<dbReference type="InterPro" id="IPR023842">
    <property type="entry name" value="Bacillithiol_biosynth_BshB1"/>
</dbReference>
<accession>A0ABS1TS69</accession>
<dbReference type="Proteomes" id="UP000623967">
    <property type="component" value="Unassembled WGS sequence"/>
</dbReference>
<reference evidence="2 3" key="1">
    <citation type="submission" date="2021-01" db="EMBL/GenBank/DDBJ databases">
        <title>Genome public.</title>
        <authorList>
            <person name="Liu C."/>
            <person name="Sun Q."/>
        </authorList>
    </citation>
    <scope>NUCLEOTIDE SEQUENCE [LARGE SCALE GENOMIC DNA]</scope>
    <source>
        <strain evidence="2 3">YIM B02564</strain>
    </source>
</reference>
<gene>
    <name evidence="2" type="primary">bshB1</name>
    <name evidence="2" type="ORF">JK635_18480</name>
</gene>
<dbReference type="EMBL" id="JAESWB010000278">
    <property type="protein sequence ID" value="MBL4954157.1"/>
    <property type="molecule type" value="Genomic_DNA"/>
</dbReference>
<dbReference type="InterPro" id="IPR003737">
    <property type="entry name" value="GlcNAc_PI_deacetylase-related"/>
</dbReference>
<dbReference type="NCBIfam" id="TIGR04001">
    <property type="entry name" value="thiol_BshB1"/>
    <property type="match status" value="1"/>
</dbReference>
<comment type="cofactor">
    <cofactor evidence="1">
        <name>Zn(2+)</name>
        <dbReference type="ChEBI" id="CHEBI:29105"/>
    </cofactor>
</comment>
<name>A0ABS1TS69_9BACI</name>
<evidence type="ECO:0000313" key="2">
    <source>
        <dbReference type="EMBL" id="MBL4954157.1"/>
    </source>
</evidence>
<dbReference type="Pfam" id="PF02585">
    <property type="entry name" value="PIG-L"/>
    <property type="match status" value="1"/>
</dbReference>
<dbReference type="InterPro" id="IPR024078">
    <property type="entry name" value="LmbE-like_dom_sf"/>
</dbReference>
<comment type="caution">
    <text evidence="2">The sequence shown here is derived from an EMBL/GenBank/DDBJ whole genome shotgun (WGS) entry which is preliminary data.</text>
</comment>
<dbReference type="SUPFAM" id="SSF102588">
    <property type="entry name" value="LmbE-like"/>
    <property type="match status" value="1"/>
</dbReference>
<sequence>MEDSSLHILAFGAHPDDVEIGMGGTIAKLTNEGKRAGICDLTDADLSSNGNVRLRKEEAAKAAEILGLCFRTSLGFPDRGLLLKEAYINEIAKMIRIHKPKIVFAPYYQDRHPDHGNCTRLVEEAVFSAGIKKYQTEGCNEPHKVERVYFYMINGFHQPDFIVDISAFIDTKLAALRAYQSQFEMTKESFNTPLVNGYIETVEARERMFGQLVNVTYAEGFKTKVPLLLKRDLLGE</sequence>
<proteinExistence type="predicted"/>
<dbReference type="Gene3D" id="3.40.50.10320">
    <property type="entry name" value="LmbE-like"/>
    <property type="match status" value="1"/>
</dbReference>
<evidence type="ECO:0000313" key="3">
    <source>
        <dbReference type="Proteomes" id="UP000623967"/>
    </source>
</evidence>
<protein>
    <submittedName>
        <fullName evidence="2">Bacillithiol biosynthesis deacetylase BshB1</fullName>
    </submittedName>
</protein>
<organism evidence="2 3">
    <name type="scientific">Neobacillus paridis</name>
    <dbReference type="NCBI Taxonomy" id="2803862"/>
    <lineage>
        <taxon>Bacteria</taxon>
        <taxon>Bacillati</taxon>
        <taxon>Bacillota</taxon>
        <taxon>Bacilli</taxon>
        <taxon>Bacillales</taxon>
        <taxon>Bacillaceae</taxon>
        <taxon>Neobacillus</taxon>
    </lineage>
</organism>
<dbReference type="PANTHER" id="PTHR12993">
    <property type="entry name" value="N-ACETYLGLUCOSAMINYL-PHOSPHATIDYLINOSITOL DE-N-ACETYLASE-RELATED"/>
    <property type="match status" value="1"/>
</dbReference>
<evidence type="ECO:0000256" key="1">
    <source>
        <dbReference type="ARBA" id="ARBA00001947"/>
    </source>
</evidence>
<keyword evidence="3" id="KW-1185">Reference proteome</keyword>
<dbReference type="PANTHER" id="PTHR12993:SF30">
    <property type="entry name" value="N-ACETYL-ALPHA-D-GLUCOSAMINYL L-MALATE DEACETYLASE 1"/>
    <property type="match status" value="1"/>
</dbReference>